<evidence type="ECO:0008006" key="3">
    <source>
        <dbReference type="Google" id="ProtNLM"/>
    </source>
</evidence>
<sequence length="123" mass="14163">MIKYLKNSGVYLANLNPNKGSEIGKKRPVIVLTHQSFLDNDISPIFICPLSTQSYDKNQILHVKITERDYLQQDSFALPEQCRSISMTRLEPTLITSITDKERQEIFSKLDLLIGFKENITNF</sequence>
<name>A0A8J2Z2R0_9GAMM</name>
<dbReference type="SUPFAM" id="SSF50118">
    <property type="entry name" value="Cell growth inhibitor/plasmid maintenance toxic component"/>
    <property type="match status" value="1"/>
</dbReference>
<dbReference type="Gene3D" id="2.30.30.110">
    <property type="match status" value="1"/>
</dbReference>
<reference evidence="1" key="2">
    <citation type="submission" date="2020-09" db="EMBL/GenBank/DDBJ databases">
        <authorList>
            <person name="Sun Q."/>
            <person name="Zhou Y."/>
        </authorList>
    </citation>
    <scope>NUCLEOTIDE SEQUENCE</scope>
    <source>
        <strain evidence="1">CGMCC 1.15758</strain>
    </source>
</reference>
<evidence type="ECO:0000313" key="2">
    <source>
        <dbReference type="Proteomes" id="UP000636949"/>
    </source>
</evidence>
<dbReference type="GO" id="GO:0006402">
    <property type="term" value="P:mRNA catabolic process"/>
    <property type="evidence" value="ECO:0007669"/>
    <property type="project" value="TreeGrafter"/>
</dbReference>
<dbReference type="InterPro" id="IPR003477">
    <property type="entry name" value="PemK-like"/>
</dbReference>
<dbReference type="Proteomes" id="UP000636949">
    <property type="component" value="Unassembled WGS sequence"/>
</dbReference>
<evidence type="ECO:0000313" key="1">
    <source>
        <dbReference type="EMBL" id="GGF90430.1"/>
    </source>
</evidence>
<accession>A0A8J2Z2R0</accession>
<keyword evidence="2" id="KW-1185">Reference proteome</keyword>
<dbReference type="GO" id="GO:0003677">
    <property type="term" value="F:DNA binding"/>
    <property type="evidence" value="ECO:0007669"/>
    <property type="project" value="InterPro"/>
</dbReference>
<dbReference type="Pfam" id="PF02452">
    <property type="entry name" value="PemK_toxin"/>
    <property type="match status" value="1"/>
</dbReference>
<dbReference type="RefSeq" id="WP_117001569.1">
    <property type="nucleotide sequence ID" value="NZ_BMJS01000003.1"/>
</dbReference>
<reference evidence="1" key="1">
    <citation type="journal article" date="2014" name="Int. J. Syst. Evol. Microbiol.">
        <title>Complete genome sequence of Corynebacterium casei LMG S-19264T (=DSM 44701T), isolated from a smear-ripened cheese.</title>
        <authorList>
            <consortium name="US DOE Joint Genome Institute (JGI-PGF)"/>
            <person name="Walter F."/>
            <person name="Albersmeier A."/>
            <person name="Kalinowski J."/>
            <person name="Ruckert C."/>
        </authorList>
    </citation>
    <scope>NUCLEOTIDE SEQUENCE</scope>
    <source>
        <strain evidence="1">CGMCC 1.15758</strain>
    </source>
</reference>
<dbReference type="AlphaFoldDB" id="A0A8J2Z2R0"/>
<dbReference type="GO" id="GO:0016075">
    <property type="term" value="P:rRNA catabolic process"/>
    <property type="evidence" value="ECO:0007669"/>
    <property type="project" value="TreeGrafter"/>
</dbReference>
<dbReference type="PANTHER" id="PTHR33988">
    <property type="entry name" value="ENDORIBONUCLEASE MAZF-RELATED"/>
    <property type="match status" value="1"/>
</dbReference>
<dbReference type="GO" id="GO:0004521">
    <property type="term" value="F:RNA endonuclease activity"/>
    <property type="evidence" value="ECO:0007669"/>
    <property type="project" value="TreeGrafter"/>
</dbReference>
<dbReference type="EMBL" id="BMJS01000003">
    <property type="protein sequence ID" value="GGF90430.1"/>
    <property type="molecule type" value="Genomic_DNA"/>
</dbReference>
<comment type="caution">
    <text evidence="1">The sequence shown here is derived from an EMBL/GenBank/DDBJ whole genome shotgun (WGS) entry which is preliminary data.</text>
</comment>
<protein>
    <recommendedName>
        <fullName evidence="3">mRNA interferase MazF</fullName>
    </recommendedName>
</protein>
<organism evidence="1 2">
    <name type="scientific">Cysteiniphilum litorale</name>
    <dbReference type="NCBI Taxonomy" id="2056700"/>
    <lineage>
        <taxon>Bacteria</taxon>
        <taxon>Pseudomonadati</taxon>
        <taxon>Pseudomonadota</taxon>
        <taxon>Gammaproteobacteria</taxon>
        <taxon>Thiotrichales</taxon>
        <taxon>Fastidiosibacteraceae</taxon>
        <taxon>Cysteiniphilum</taxon>
    </lineage>
</organism>
<proteinExistence type="predicted"/>
<gene>
    <name evidence="1" type="ORF">GCM10010995_04700</name>
</gene>
<dbReference type="OrthoDB" id="9808744at2"/>
<dbReference type="InterPro" id="IPR011067">
    <property type="entry name" value="Plasmid_toxin/cell-grow_inhib"/>
</dbReference>